<dbReference type="FunFam" id="3.40.1480.10:FF:000002">
    <property type="entry name" value="Glycerate kinase"/>
    <property type="match status" value="1"/>
</dbReference>
<dbReference type="InterPro" id="IPR025286">
    <property type="entry name" value="MOFRL_assoc_dom"/>
</dbReference>
<evidence type="ECO:0000256" key="1">
    <source>
        <dbReference type="ARBA" id="ARBA00022679"/>
    </source>
</evidence>
<dbReference type="InterPro" id="IPR038614">
    <property type="entry name" value="GK_N_sf"/>
</dbReference>
<dbReference type="Gene3D" id="3.40.1480.10">
    <property type="entry name" value="MOFRL domain"/>
    <property type="match status" value="1"/>
</dbReference>
<dbReference type="InterPro" id="IPR039760">
    <property type="entry name" value="MOFRL_protein"/>
</dbReference>
<dbReference type="PANTHER" id="PTHR12227:SF0">
    <property type="entry name" value="GLYCERATE KINASE"/>
    <property type="match status" value="1"/>
</dbReference>
<organism evidence="7">
    <name type="scientific">Ignisphaera aggregans</name>
    <dbReference type="NCBI Taxonomy" id="334771"/>
    <lineage>
        <taxon>Archaea</taxon>
        <taxon>Thermoproteota</taxon>
        <taxon>Thermoprotei</taxon>
        <taxon>Desulfurococcales</taxon>
        <taxon>Desulfurococcaceae</taxon>
        <taxon>Ignisphaera</taxon>
    </lineage>
</organism>
<evidence type="ECO:0000256" key="3">
    <source>
        <dbReference type="ARBA" id="ARBA00022777"/>
    </source>
</evidence>
<dbReference type="GO" id="GO:0005737">
    <property type="term" value="C:cytoplasm"/>
    <property type="evidence" value="ECO:0007669"/>
    <property type="project" value="TreeGrafter"/>
</dbReference>
<dbReference type="Gene3D" id="3.40.50.10180">
    <property type="entry name" value="Glycerate kinase, MOFRL-like N-terminal domain"/>
    <property type="match status" value="1"/>
</dbReference>
<proteinExistence type="predicted"/>
<dbReference type="Pfam" id="PF13660">
    <property type="entry name" value="DUF4147"/>
    <property type="match status" value="1"/>
</dbReference>
<gene>
    <name evidence="7" type="ORF">ENU31_02990</name>
</gene>
<evidence type="ECO:0000259" key="6">
    <source>
        <dbReference type="Pfam" id="PF13660"/>
    </source>
</evidence>
<protein>
    <submittedName>
        <fullName evidence="7">Glycerate kinase</fullName>
    </submittedName>
</protein>
<dbReference type="Pfam" id="PF05161">
    <property type="entry name" value="MOFRL"/>
    <property type="match status" value="1"/>
</dbReference>
<dbReference type="PANTHER" id="PTHR12227">
    <property type="entry name" value="GLYCERATE KINASE"/>
    <property type="match status" value="1"/>
</dbReference>
<keyword evidence="2" id="KW-0547">Nucleotide-binding</keyword>
<keyword evidence="4" id="KW-0067">ATP-binding</keyword>
<dbReference type="InterPro" id="IPR007835">
    <property type="entry name" value="MOFRL"/>
</dbReference>
<evidence type="ECO:0000256" key="4">
    <source>
        <dbReference type="ARBA" id="ARBA00022840"/>
    </source>
</evidence>
<feature type="domain" description="MOFRL" evidence="5">
    <location>
        <begin position="336"/>
        <end position="441"/>
    </location>
</feature>
<dbReference type="EMBL" id="DTCA01000095">
    <property type="protein sequence ID" value="HGM07358.1"/>
    <property type="molecule type" value="Genomic_DNA"/>
</dbReference>
<dbReference type="AlphaFoldDB" id="A0A7C4D1S8"/>
<dbReference type="FunFam" id="3.40.50.10180:FF:000001">
    <property type="entry name" value="Glycerate kinase"/>
    <property type="match status" value="1"/>
</dbReference>
<dbReference type="InterPro" id="IPR037035">
    <property type="entry name" value="GK-like_C_sf"/>
</dbReference>
<evidence type="ECO:0000259" key="5">
    <source>
        <dbReference type="Pfam" id="PF05161"/>
    </source>
</evidence>
<evidence type="ECO:0000313" key="7">
    <source>
        <dbReference type="EMBL" id="HGM07358.1"/>
    </source>
</evidence>
<dbReference type="GO" id="GO:0008887">
    <property type="term" value="F:glycerate kinase activity"/>
    <property type="evidence" value="ECO:0007669"/>
    <property type="project" value="InterPro"/>
</dbReference>
<reference evidence="7" key="1">
    <citation type="journal article" date="2020" name="mSystems">
        <title>Genome- and Community-Level Interaction Insights into Carbon Utilization and Element Cycling Functions of Hydrothermarchaeota in Hydrothermal Sediment.</title>
        <authorList>
            <person name="Zhou Z."/>
            <person name="Liu Y."/>
            <person name="Xu W."/>
            <person name="Pan J."/>
            <person name="Luo Z.H."/>
            <person name="Li M."/>
        </authorList>
    </citation>
    <scope>NUCLEOTIDE SEQUENCE [LARGE SCALE GENOMIC DNA]</scope>
    <source>
        <strain evidence="7">SpSt-658</strain>
    </source>
</reference>
<evidence type="ECO:0000256" key="2">
    <source>
        <dbReference type="ARBA" id="ARBA00022741"/>
    </source>
</evidence>
<accession>A0A7C4D1S8</accession>
<keyword evidence="1" id="KW-0808">Transferase</keyword>
<keyword evidence="3 7" id="KW-0418">Kinase</keyword>
<sequence length="448" mass="48800">MKLIKNRHELIKGDLHKIVIESVEEAFDYVDPYTAIINNVKPTDRGISVKGINIDISGKIHVVGFGKASKRMAMAINDILGDKIEGGIVITPNEVGKIGPIILVKGDHPIPGENTVKASNQLIEYLERVENNDTLLVLISGGGSALFEIPEDGVSLDDIRFITKELMKRGADIYELNVVRKRLSKVKGGKMLRYISAKNIVSLIISDVVDDKIDTIASGPTAPDETSFLDAYMILKRYGIWDEVPNRIKTIIEKGIKGETPDTLKVFDPIFSKVMNVIVASNEILLKALPEKLSKRGFKPMILTSMLEGEAREVGKVLASIIKSIDRYSKPVAKPVALLAGGETVVTVRGKGIGGRNQELCLSLSISLKTIENYLALCMGSDGIDGISPAAGAIVDGNVFKEAIQMGLNPIEFLENNDSFTFFSKLGRAIFTDYTGTNVNDIFVAIIV</sequence>
<feature type="domain" description="MOFRL-associated" evidence="6">
    <location>
        <begin position="21"/>
        <end position="252"/>
    </location>
</feature>
<dbReference type="GO" id="GO:0005524">
    <property type="term" value="F:ATP binding"/>
    <property type="evidence" value="ECO:0007669"/>
    <property type="project" value="UniProtKB-KW"/>
</dbReference>
<name>A0A7C4D1S8_9CREN</name>
<dbReference type="SUPFAM" id="SSF82544">
    <property type="entry name" value="GckA/TtuD-like"/>
    <property type="match status" value="1"/>
</dbReference>
<comment type="caution">
    <text evidence="7">The sequence shown here is derived from an EMBL/GenBank/DDBJ whole genome shotgun (WGS) entry which is preliminary data.</text>
</comment>